<dbReference type="EMBL" id="OV121142">
    <property type="protein sequence ID" value="CAH0549891.1"/>
    <property type="molecule type" value="Genomic_DNA"/>
</dbReference>
<evidence type="ECO:0000256" key="2">
    <source>
        <dbReference type="SAM" id="MobiDB-lite"/>
    </source>
</evidence>
<dbReference type="PANTHER" id="PTHR34153">
    <property type="entry name" value="SI:CH211-262H13.3-RELATED-RELATED"/>
    <property type="match status" value="1"/>
</dbReference>
<gene>
    <name evidence="4" type="ORF">MELIAE_LOCUS2900</name>
</gene>
<dbReference type="PANTHER" id="PTHR34153:SF2">
    <property type="entry name" value="SI:CH211-262H13.3-RELATED"/>
    <property type="match status" value="1"/>
</dbReference>
<proteinExistence type="predicted"/>
<feature type="coiled-coil region" evidence="1">
    <location>
        <begin position="194"/>
        <end position="221"/>
    </location>
</feature>
<dbReference type="Proteomes" id="UP001154078">
    <property type="component" value="Chromosome 11"/>
</dbReference>
<dbReference type="OrthoDB" id="6759773at2759"/>
<dbReference type="InterPro" id="IPR032071">
    <property type="entry name" value="DUF4806"/>
</dbReference>
<feature type="domain" description="DUF4806" evidence="3">
    <location>
        <begin position="266"/>
        <end position="337"/>
    </location>
</feature>
<evidence type="ECO:0000313" key="5">
    <source>
        <dbReference type="Proteomes" id="UP001154078"/>
    </source>
</evidence>
<accession>A0A9P0AWB4</accession>
<protein>
    <recommendedName>
        <fullName evidence="3">DUF4806 domain-containing protein</fullName>
    </recommendedName>
</protein>
<keyword evidence="5" id="KW-1185">Reference proteome</keyword>
<keyword evidence="1" id="KW-0175">Coiled coil</keyword>
<feature type="region of interest" description="Disordered" evidence="2">
    <location>
        <begin position="111"/>
        <end position="154"/>
    </location>
</feature>
<dbReference type="AlphaFoldDB" id="A0A9P0AWB4"/>
<evidence type="ECO:0000313" key="4">
    <source>
        <dbReference type="EMBL" id="CAH0549891.1"/>
    </source>
</evidence>
<feature type="compositionally biased region" description="Acidic residues" evidence="2">
    <location>
        <begin position="112"/>
        <end position="122"/>
    </location>
</feature>
<organism evidence="4 5">
    <name type="scientific">Brassicogethes aeneus</name>
    <name type="common">Rape pollen beetle</name>
    <name type="synonym">Meligethes aeneus</name>
    <dbReference type="NCBI Taxonomy" id="1431903"/>
    <lineage>
        <taxon>Eukaryota</taxon>
        <taxon>Metazoa</taxon>
        <taxon>Ecdysozoa</taxon>
        <taxon>Arthropoda</taxon>
        <taxon>Hexapoda</taxon>
        <taxon>Insecta</taxon>
        <taxon>Pterygota</taxon>
        <taxon>Neoptera</taxon>
        <taxon>Endopterygota</taxon>
        <taxon>Coleoptera</taxon>
        <taxon>Polyphaga</taxon>
        <taxon>Cucujiformia</taxon>
        <taxon>Nitidulidae</taxon>
        <taxon>Meligethinae</taxon>
        <taxon>Brassicogethes</taxon>
    </lineage>
</organism>
<dbReference type="Pfam" id="PF16064">
    <property type="entry name" value="DUF4806"/>
    <property type="match status" value="1"/>
</dbReference>
<evidence type="ECO:0000259" key="3">
    <source>
        <dbReference type="Pfam" id="PF16064"/>
    </source>
</evidence>
<reference evidence="4" key="1">
    <citation type="submission" date="2021-12" db="EMBL/GenBank/DDBJ databases">
        <authorList>
            <person name="King R."/>
        </authorList>
    </citation>
    <scope>NUCLEOTIDE SEQUENCE</scope>
</reference>
<evidence type="ECO:0000256" key="1">
    <source>
        <dbReference type="SAM" id="Coils"/>
    </source>
</evidence>
<sequence length="389" mass="45426">MFQVIQLENGDNEVVPKSWIKENKVLWSNIARTYAEKNYNPRRTWKLEKCVTCFDNACFDTYEKALEKCKILKEITDSSHQSVDSSMVHSRCKTKKQESDFEYYADNYQSSYDEDTNDELPLDDLPSMSEEENDETLTDTTAGIQPDTVTELNNPQFNGVEKATVAMSNPDGSLDITDLLPSLCKCSDVKDELKNAFNREISELRKDIKEIKAALMENSNRIETFMFQSKREWEVLKINIQNININPKFSQNDMDKELESIFQEVLPLSCIENLKVLNDLLLEEKRENYFVKKIRQIGGKDAKSTLMNIIKTCFTMEFQRMCNWSGANKKIKLQGSKVIEIIIKFMLENFHLTKIDIEGHLKYIFQHSYDRFKLETKQRNQSTIVHERT</sequence>
<name>A0A9P0AWB4_BRAAE</name>